<dbReference type="EMBL" id="JAAMPI010000736">
    <property type="protein sequence ID" value="KAF4628972.1"/>
    <property type="molecule type" value="Genomic_DNA"/>
</dbReference>
<dbReference type="GO" id="GO:0000049">
    <property type="term" value="F:tRNA binding"/>
    <property type="evidence" value="ECO:0007669"/>
    <property type="project" value="TreeGrafter"/>
</dbReference>
<evidence type="ECO:0000256" key="9">
    <source>
        <dbReference type="SAM" id="MobiDB-lite"/>
    </source>
</evidence>
<keyword evidence="3" id="KW-0489">Methyltransferase</keyword>
<evidence type="ECO:0000256" key="4">
    <source>
        <dbReference type="ARBA" id="ARBA00022679"/>
    </source>
</evidence>
<feature type="domain" description="SAM-dependent MTase TRM10-type" evidence="10">
    <location>
        <begin position="137"/>
        <end position="427"/>
    </location>
</feature>
<feature type="compositionally biased region" description="Basic and acidic residues" evidence="9">
    <location>
        <begin position="24"/>
        <end position="37"/>
    </location>
</feature>
<dbReference type="Gene3D" id="3.40.1280.30">
    <property type="match status" value="1"/>
</dbReference>
<evidence type="ECO:0000259" key="10">
    <source>
        <dbReference type="PROSITE" id="PS51675"/>
    </source>
</evidence>
<dbReference type="CDD" id="cd18089">
    <property type="entry name" value="SPOUT_Trm10-like"/>
    <property type="match status" value="1"/>
</dbReference>
<dbReference type="InterPro" id="IPR028564">
    <property type="entry name" value="MT_TRM10-typ"/>
</dbReference>
<dbReference type="AlphaFoldDB" id="A0A8H4RIV5"/>
<evidence type="ECO:0000256" key="2">
    <source>
        <dbReference type="ARBA" id="ARBA00020451"/>
    </source>
</evidence>
<feature type="region of interest" description="Disordered" evidence="9">
    <location>
        <begin position="1"/>
        <end position="111"/>
    </location>
</feature>
<name>A0A8H4RIV5_9HELO</name>
<feature type="compositionally biased region" description="Polar residues" evidence="9">
    <location>
        <begin position="39"/>
        <end position="50"/>
    </location>
</feature>
<evidence type="ECO:0000313" key="11">
    <source>
        <dbReference type="EMBL" id="KAF4628972.1"/>
    </source>
</evidence>
<feature type="compositionally biased region" description="Low complexity" evidence="9">
    <location>
        <begin position="264"/>
        <end position="286"/>
    </location>
</feature>
<dbReference type="GO" id="GO:0002939">
    <property type="term" value="P:tRNA N1-guanine methylation"/>
    <property type="evidence" value="ECO:0007669"/>
    <property type="project" value="TreeGrafter"/>
</dbReference>
<keyword evidence="4" id="KW-0808">Transferase</keyword>
<feature type="compositionally biased region" description="Basic and acidic residues" evidence="9">
    <location>
        <begin position="86"/>
        <end position="111"/>
    </location>
</feature>
<evidence type="ECO:0000313" key="12">
    <source>
        <dbReference type="Proteomes" id="UP000566819"/>
    </source>
</evidence>
<organism evidence="11 12">
    <name type="scientific">Cudoniella acicularis</name>
    <dbReference type="NCBI Taxonomy" id="354080"/>
    <lineage>
        <taxon>Eukaryota</taxon>
        <taxon>Fungi</taxon>
        <taxon>Dikarya</taxon>
        <taxon>Ascomycota</taxon>
        <taxon>Pezizomycotina</taxon>
        <taxon>Leotiomycetes</taxon>
        <taxon>Helotiales</taxon>
        <taxon>Tricladiaceae</taxon>
        <taxon>Cudoniella</taxon>
    </lineage>
</organism>
<evidence type="ECO:0000256" key="5">
    <source>
        <dbReference type="ARBA" id="ARBA00022691"/>
    </source>
</evidence>
<feature type="region of interest" description="Disordered" evidence="9">
    <location>
        <begin position="235"/>
        <end position="288"/>
    </location>
</feature>
<proteinExistence type="predicted"/>
<evidence type="ECO:0000256" key="3">
    <source>
        <dbReference type="ARBA" id="ARBA00022603"/>
    </source>
</evidence>
<dbReference type="GO" id="GO:0005634">
    <property type="term" value="C:nucleus"/>
    <property type="evidence" value="ECO:0007669"/>
    <property type="project" value="TreeGrafter"/>
</dbReference>
<dbReference type="InterPro" id="IPR038459">
    <property type="entry name" value="MT_TRM10-typ_sf"/>
</dbReference>
<evidence type="ECO:0000256" key="6">
    <source>
        <dbReference type="ARBA" id="ARBA00031792"/>
    </source>
</evidence>
<gene>
    <name evidence="11" type="ORF">G7Y89_g9174</name>
</gene>
<dbReference type="PANTHER" id="PTHR13563">
    <property type="entry name" value="TRNA (GUANINE-9-) METHYLTRANSFERASE"/>
    <property type="match status" value="1"/>
</dbReference>
<keyword evidence="5" id="KW-0949">S-adenosyl-L-methionine</keyword>
<evidence type="ECO:0000256" key="1">
    <source>
        <dbReference type="ARBA" id="ARBA00012797"/>
    </source>
</evidence>
<dbReference type="InterPro" id="IPR007356">
    <property type="entry name" value="tRNA_m1G_MeTrfase_euk"/>
</dbReference>
<dbReference type="GO" id="GO:0052905">
    <property type="term" value="F:tRNA (guanosine(9)-N1)-methyltransferase activity"/>
    <property type="evidence" value="ECO:0007669"/>
    <property type="project" value="UniProtKB-EC"/>
</dbReference>
<dbReference type="EC" id="2.1.1.221" evidence="1"/>
<comment type="caution">
    <text evidence="11">The sequence shown here is derived from an EMBL/GenBank/DDBJ whole genome shotgun (WGS) entry which is preliminary data.</text>
</comment>
<accession>A0A8H4RIV5</accession>
<dbReference type="PROSITE" id="PS51675">
    <property type="entry name" value="SAM_MT_TRM10"/>
    <property type="match status" value="1"/>
</dbReference>
<reference evidence="11 12" key="1">
    <citation type="submission" date="2020-03" db="EMBL/GenBank/DDBJ databases">
        <title>Draft Genome Sequence of Cudoniella acicularis.</title>
        <authorList>
            <person name="Buettner E."/>
            <person name="Kellner H."/>
        </authorList>
    </citation>
    <scope>NUCLEOTIDE SEQUENCE [LARGE SCALE GENOMIC DNA]</scope>
    <source>
        <strain evidence="11 12">DSM 108380</strain>
    </source>
</reference>
<sequence>MTDLDERPSKIRRLNSEPDSNESTNREQKFEAEHKAPTTEGSIESPNQAENDIEDDGDVNAMKIGVEEDIEEQPVLSKSQQKKLRKREEWEAGKESRKAFRKEKLKEKKARKAEARKELQAKIANGEIPAPPLPTPDKSRPVRPIQVPITLILDCDFNDLMMEKELISLGSQMTRCYSDNKCSSYRSHFVVSSWGGSLKTRFETVLSSNHLSWKGVRFLESDFEVAVKEMDEVMRGPEGGKLTGALAPTGDKSSLVSKEDLHLQTTGTESKTPPTSETQPSSQTPSADTILGALTGEESVSIKSDPLPIKIENGNVPPHESIKQEPSEPSVIYLTSDSPNTLDRLQPNTSYIIGGIVDKNRHKGLCYKRAQSRGIPTAKLPIGEYMTMQSRSVLAVNHVVEIMLKWLETGDWGEAFLSVIPKRKEARLKNQRSESESKEEISEDETMSEVKAKLEERKSSMGIDRI</sequence>
<evidence type="ECO:0000256" key="8">
    <source>
        <dbReference type="ARBA" id="ARBA00048434"/>
    </source>
</evidence>
<dbReference type="OrthoDB" id="278300at2759"/>
<feature type="compositionally biased region" description="Basic and acidic residues" evidence="9">
    <location>
        <begin position="448"/>
        <end position="466"/>
    </location>
</feature>
<dbReference type="PANTHER" id="PTHR13563:SF13">
    <property type="entry name" value="TRNA METHYLTRANSFERASE 10 HOMOLOG A"/>
    <property type="match status" value="1"/>
</dbReference>
<comment type="catalytic activity">
    <reaction evidence="8">
        <text>guanosine(9) in tRNA + S-adenosyl-L-methionine = N(1)-methylguanosine(9) in tRNA + S-adenosyl-L-homocysteine + H(+)</text>
        <dbReference type="Rhea" id="RHEA:43156"/>
        <dbReference type="Rhea" id="RHEA-COMP:10367"/>
        <dbReference type="Rhea" id="RHEA-COMP:10368"/>
        <dbReference type="ChEBI" id="CHEBI:15378"/>
        <dbReference type="ChEBI" id="CHEBI:57856"/>
        <dbReference type="ChEBI" id="CHEBI:59789"/>
        <dbReference type="ChEBI" id="CHEBI:73542"/>
        <dbReference type="ChEBI" id="CHEBI:74269"/>
        <dbReference type="EC" id="2.1.1.221"/>
    </reaction>
</comment>
<protein>
    <recommendedName>
        <fullName evidence="2">tRNA (guanine(9)-N1)-methyltransferase</fullName>
        <ecNumber evidence="1">2.1.1.221</ecNumber>
    </recommendedName>
    <alternativeName>
        <fullName evidence="7">tRNA methyltransferase 10</fullName>
    </alternativeName>
    <alternativeName>
        <fullName evidence="6">tRNA(m1G9)-methyltransferase</fullName>
    </alternativeName>
</protein>
<feature type="region of interest" description="Disordered" evidence="9">
    <location>
        <begin position="426"/>
        <end position="466"/>
    </location>
</feature>
<dbReference type="Proteomes" id="UP000566819">
    <property type="component" value="Unassembled WGS sequence"/>
</dbReference>
<evidence type="ECO:0000256" key="7">
    <source>
        <dbReference type="ARBA" id="ARBA00032166"/>
    </source>
</evidence>
<feature type="compositionally biased region" description="Basic and acidic residues" evidence="9">
    <location>
        <begin position="427"/>
        <end position="440"/>
    </location>
</feature>
<keyword evidence="12" id="KW-1185">Reference proteome</keyword>